<gene>
    <name evidence="2" type="ORF">KIW84_061254</name>
</gene>
<dbReference type="Proteomes" id="UP001058974">
    <property type="component" value="Chromosome 6"/>
</dbReference>
<feature type="region of interest" description="Disordered" evidence="1">
    <location>
        <begin position="1"/>
        <end position="67"/>
    </location>
</feature>
<name>A0A9D4W4I1_PEA</name>
<accession>A0A9D4W4I1</accession>
<dbReference type="AlphaFoldDB" id="A0A9D4W4I1"/>
<dbReference type="Gramene" id="Psat06G0125400-T1">
    <property type="protein sequence ID" value="KAI5394534.1"/>
    <property type="gene ID" value="KIW84_061254"/>
</dbReference>
<dbReference type="EMBL" id="JAMSHJ010000006">
    <property type="protein sequence ID" value="KAI5394534.1"/>
    <property type="molecule type" value="Genomic_DNA"/>
</dbReference>
<feature type="compositionally biased region" description="Basic residues" evidence="1">
    <location>
        <begin position="1"/>
        <end position="13"/>
    </location>
</feature>
<keyword evidence="3" id="KW-1185">Reference proteome</keyword>
<proteinExistence type="predicted"/>
<organism evidence="2 3">
    <name type="scientific">Pisum sativum</name>
    <name type="common">Garden pea</name>
    <name type="synonym">Lathyrus oleraceus</name>
    <dbReference type="NCBI Taxonomy" id="3888"/>
    <lineage>
        <taxon>Eukaryota</taxon>
        <taxon>Viridiplantae</taxon>
        <taxon>Streptophyta</taxon>
        <taxon>Embryophyta</taxon>
        <taxon>Tracheophyta</taxon>
        <taxon>Spermatophyta</taxon>
        <taxon>Magnoliopsida</taxon>
        <taxon>eudicotyledons</taxon>
        <taxon>Gunneridae</taxon>
        <taxon>Pentapetalae</taxon>
        <taxon>rosids</taxon>
        <taxon>fabids</taxon>
        <taxon>Fabales</taxon>
        <taxon>Fabaceae</taxon>
        <taxon>Papilionoideae</taxon>
        <taxon>50 kb inversion clade</taxon>
        <taxon>NPAAA clade</taxon>
        <taxon>Hologalegina</taxon>
        <taxon>IRL clade</taxon>
        <taxon>Fabeae</taxon>
        <taxon>Lathyrus</taxon>
    </lineage>
</organism>
<comment type="caution">
    <text evidence="2">The sequence shown here is derived from an EMBL/GenBank/DDBJ whole genome shotgun (WGS) entry which is preliminary data.</text>
</comment>
<feature type="compositionally biased region" description="Pro residues" evidence="1">
    <location>
        <begin position="47"/>
        <end position="61"/>
    </location>
</feature>
<evidence type="ECO:0000256" key="1">
    <source>
        <dbReference type="SAM" id="MobiDB-lite"/>
    </source>
</evidence>
<protein>
    <submittedName>
        <fullName evidence="2">Uncharacterized protein</fullName>
    </submittedName>
</protein>
<evidence type="ECO:0000313" key="2">
    <source>
        <dbReference type="EMBL" id="KAI5394534.1"/>
    </source>
</evidence>
<evidence type="ECO:0000313" key="3">
    <source>
        <dbReference type="Proteomes" id="UP001058974"/>
    </source>
</evidence>
<sequence>MAPNHHFCRHPHQKPPPTHQNPTQFATSHAPKCNCAAKKIDDDDEPPQPSEPFDSPTPPPNSVDESEHHLSMNALNGSHGAGAPWLKTLGPHIADYNALSIKFYVKDTFVTLFGEKHKGPIPAQFHHIKRLHNTKAIEASFTLQFQEIHPATGFDPTGLHPDLTAILHSFHDVFAEPQGLPPARFHDHVIPLVQGSNPVKPFMVCTLESLGGSAATHEIPFPLC</sequence>
<reference evidence="2 3" key="1">
    <citation type="journal article" date="2022" name="Nat. Genet.">
        <title>Improved pea reference genome and pan-genome highlight genomic features and evolutionary characteristics.</title>
        <authorList>
            <person name="Yang T."/>
            <person name="Liu R."/>
            <person name="Luo Y."/>
            <person name="Hu S."/>
            <person name="Wang D."/>
            <person name="Wang C."/>
            <person name="Pandey M.K."/>
            <person name="Ge S."/>
            <person name="Xu Q."/>
            <person name="Li N."/>
            <person name="Li G."/>
            <person name="Huang Y."/>
            <person name="Saxena R.K."/>
            <person name="Ji Y."/>
            <person name="Li M."/>
            <person name="Yan X."/>
            <person name="He Y."/>
            <person name="Liu Y."/>
            <person name="Wang X."/>
            <person name="Xiang C."/>
            <person name="Varshney R.K."/>
            <person name="Ding H."/>
            <person name="Gao S."/>
            <person name="Zong X."/>
        </authorList>
    </citation>
    <scope>NUCLEOTIDE SEQUENCE [LARGE SCALE GENOMIC DNA]</scope>
    <source>
        <strain evidence="2 3">cv. Zhongwan 6</strain>
    </source>
</reference>